<name>A0A2P2QGE3_RHIMU</name>
<accession>A0A2P2QGE3</accession>
<reference evidence="1" key="1">
    <citation type="submission" date="2018-02" db="EMBL/GenBank/DDBJ databases">
        <title>Rhizophora mucronata_Transcriptome.</title>
        <authorList>
            <person name="Meera S.P."/>
            <person name="Sreeshan A."/>
            <person name="Augustine A."/>
        </authorList>
    </citation>
    <scope>NUCLEOTIDE SEQUENCE</scope>
    <source>
        <tissue evidence="1">Leaf</tissue>
    </source>
</reference>
<proteinExistence type="predicted"/>
<evidence type="ECO:0000313" key="1">
    <source>
        <dbReference type="EMBL" id="MBX66063.1"/>
    </source>
</evidence>
<dbReference type="AlphaFoldDB" id="A0A2P2QGE3"/>
<protein>
    <submittedName>
        <fullName evidence="1">Uncharacterized protein</fullName>
    </submittedName>
</protein>
<sequence length="32" mass="3714">MNHESVVSRRNENYSDKTIFTVKTPILKSFTA</sequence>
<dbReference type="EMBL" id="GGEC01085579">
    <property type="protein sequence ID" value="MBX66063.1"/>
    <property type="molecule type" value="Transcribed_RNA"/>
</dbReference>
<organism evidence="1">
    <name type="scientific">Rhizophora mucronata</name>
    <name type="common">Asiatic mangrove</name>
    <dbReference type="NCBI Taxonomy" id="61149"/>
    <lineage>
        <taxon>Eukaryota</taxon>
        <taxon>Viridiplantae</taxon>
        <taxon>Streptophyta</taxon>
        <taxon>Embryophyta</taxon>
        <taxon>Tracheophyta</taxon>
        <taxon>Spermatophyta</taxon>
        <taxon>Magnoliopsida</taxon>
        <taxon>eudicotyledons</taxon>
        <taxon>Gunneridae</taxon>
        <taxon>Pentapetalae</taxon>
        <taxon>rosids</taxon>
        <taxon>fabids</taxon>
        <taxon>Malpighiales</taxon>
        <taxon>Rhizophoraceae</taxon>
        <taxon>Rhizophora</taxon>
    </lineage>
</organism>